<evidence type="ECO:0000313" key="2">
    <source>
        <dbReference type="EMBL" id="WCO66314.1"/>
    </source>
</evidence>
<evidence type="ECO:0000313" key="3">
    <source>
        <dbReference type="Proteomes" id="UP001216390"/>
    </source>
</evidence>
<keyword evidence="3" id="KW-1185">Reference proteome</keyword>
<dbReference type="Proteomes" id="UP001216390">
    <property type="component" value="Chromosome"/>
</dbReference>
<dbReference type="RefSeq" id="WP_272735837.1">
    <property type="nucleotide sequence ID" value="NZ_CP116942.1"/>
</dbReference>
<dbReference type="KEGG" id="ima:PO878_17580"/>
<organism evidence="2 3">
    <name type="scientific">Iamia majanohamensis</name>
    <dbReference type="NCBI Taxonomy" id="467976"/>
    <lineage>
        <taxon>Bacteria</taxon>
        <taxon>Bacillati</taxon>
        <taxon>Actinomycetota</taxon>
        <taxon>Acidimicrobiia</taxon>
        <taxon>Acidimicrobiales</taxon>
        <taxon>Iamiaceae</taxon>
        <taxon>Iamia</taxon>
    </lineage>
</organism>
<name>A0AAE9Y8K4_9ACTN</name>
<gene>
    <name evidence="2" type="ORF">PO878_17580</name>
</gene>
<reference evidence="2" key="1">
    <citation type="submission" date="2023-01" db="EMBL/GenBank/DDBJ databases">
        <title>The diversity of Class Acidimicrobiia in South China Sea sediment environments and the proposal of Iamia marina sp. nov., a novel species of the genus Iamia.</title>
        <authorList>
            <person name="He Y."/>
            <person name="Tian X."/>
        </authorList>
    </citation>
    <scope>NUCLEOTIDE SEQUENCE</scope>
    <source>
        <strain evidence="2">DSM 19957</strain>
    </source>
</reference>
<accession>A0AAE9Y8K4</accession>
<sequence>MAGLSGASDPGLGGGGRMRAGLLTAALAGLITLCLASPALADNRPPGPGGGAYVDGSGSPTATAEDGGSGTPDTASTGSGGDPDPCVWEVVIEDDFQMSIYDVDTLDTMHSNTGRWLQYVCPGVGPVAVDGAFVIPEGGLVDPAALAIEALSSIGIQGPAIRTSPDAGDLVVNVPTWLWVDQGWWQTYEATATAGRVTVTVTARPTSTSWSVGDGAALRCGTGRPWQPGLPESATDCSHSYRTASGGLELSAAVSLEVAWTSNIGAGGSLPAISRTSSIEVVVGEIQAIGED</sequence>
<dbReference type="EMBL" id="CP116942">
    <property type="protein sequence ID" value="WCO66314.1"/>
    <property type="molecule type" value="Genomic_DNA"/>
</dbReference>
<dbReference type="AlphaFoldDB" id="A0AAE9Y8K4"/>
<proteinExistence type="predicted"/>
<evidence type="ECO:0000256" key="1">
    <source>
        <dbReference type="SAM" id="MobiDB-lite"/>
    </source>
</evidence>
<feature type="region of interest" description="Disordered" evidence="1">
    <location>
        <begin position="46"/>
        <end position="84"/>
    </location>
</feature>
<protein>
    <submittedName>
        <fullName evidence="2">Uncharacterized protein</fullName>
    </submittedName>
</protein>